<keyword evidence="3" id="KW-1185">Reference proteome</keyword>
<protein>
    <submittedName>
        <fullName evidence="2">TIR domain-containing protein</fullName>
    </submittedName>
</protein>
<proteinExistence type="predicted"/>
<comment type="caution">
    <text evidence="2">The sequence shown here is derived from an EMBL/GenBank/DDBJ whole genome shotgun (WGS) entry which is preliminary data.</text>
</comment>
<feature type="domain" description="TIR" evidence="1">
    <location>
        <begin position="72"/>
        <end position="152"/>
    </location>
</feature>
<dbReference type="SUPFAM" id="SSF52200">
    <property type="entry name" value="Toll/Interleukin receptor TIR domain"/>
    <property type="match status" value="1"/>
</dbReference>
<dbReference type="Proteomes" id="UP000441585">
    <property type="component" value="Unassembled WGS sequence"/>
</dbReference>
<dbReference type="InterPro" id="IPR035897">
    <property type="entry name" value="Toll_tir_struct_dom_sf"/>
</dbReference>
<evidence type="ECO:0000313" key="3">
    <source>
        <dbReference type="Proteomes" id="UP000441585"/>
    </source>
</evidence>
<dbReference type="Pfam" id="PF13676">
    <property type="entry name" value="TIR_2"/>
    <property type="match status" value="1"/>
</dbReference>
<gene>
    <name evidence="2" type="ORF">GJU41_17960</name>
</gene>
<sequence length="332" mass="38290">MLGQNKSVKKGGTRTFWRILICLSERALALALLFCGISYNHSYLSTSVNIISGDCTKDFLGGEETLLLIDTIFISHAHRDEAYVRELVNLLTMMKVPNIVCSSYPGYHIPNDEDIYEYLHKKLSGNSWVIYVLSEHYYRSPACLNEMGACWILNKKYTAILTPSFDYKEMKGAINPNQISFKLNDLDRLYEFLENAREVFKLEKPPGTFLVKICEQAVRNVNQLADDEKRDRKLITCHLEGIRIDPKESLCLQIRLRLKNPEDHDIQLDVLKIGLSDENGSTFNYTLQPADIKLYSLENKIVFLSVKIGDSKYEPYLHQSEKIDLKFSRDVW</sequence>
<dbReference type="Gene3D" id="3.40.50.10140">
    <property type="entry name" value="Toll/interleukin-1 receptor homology (TIR) domain"/>
    <property type="match status" value="1"/>
</dbReference>
<organism evidence="2 3">
    <name type="scientific">Metabacillus idriensis</name>
    <dbReference type="NCBI Taxonomy" id="324768"/>
    <lineage>
        <taxon>Bacteria</taxon>
        <taxon>Bacillati</taxon>
        <taxon>Bacillota</taxon>
        <taxon>Bacilli</taxon>
        <taxon>Bacillales</taxon>
        <taxon>Bacillaceae</taxon>
        <taxon>Metabacillus</taxon>
    </lineage>
</organism>
<dbReference type="InterPro" id="IPR000157">
    <property type="entry name" value="TIR_dom"/>
</dbReference>
<dbReference type="EMBL" id="WKKF01000006">
    <property type="protein sequence ID" value="MRX55851.1"/>
    <property type="molecule type" value="Genomic_DNA"/>
</dbReference>
<dbReference type="GO" id="GO:0007165">
    <property type="term" value="P:signal transduction"/>
    <property type="evidence" value="ECO:0007669"/>
    <property type="project" value="InterPro"/>
</dbReference>
<evidence type="ECO:0000313" key="2">
    <source>
        <dbReference type="EMBL" id="MRX55851.1"/>
    </source>
</evidence>
<accession>A0A6I2MHC1</accession>
<name>A0A6I2MHC1_9BACI</name>
<evidence type="ECO:0000259" key="1">
    <source>
        <dbReference type="Pfam" id="PF13676"/>
    </source>
</evidence>
<reference evidence="2 3" key="1">
    <citation type="submission" date="2019-11" db="EMBL/GenBank/DDBJ databases">
        <title>Bacillus idriensis genome.</title>
        <authorList>
            <person name="Konopka E.N."/>
            <person name="Newman J.D."/>
        </authorList>
    </citation>
    <scope>NUCLEOTIDE SEQUENCE [LARGE SCALE GENOMIC DNA]</scope>
    <source>
        <strain evidence="2 3">DSM 19097</strain>
    </source>
</reference>
<dbReference type="AlphaFoldDB" id="A0A6I2MHC1"/>